<keyword evidence="1" id="KW-0547">Nucleotide-binding</keyword>
<dbReference type="EMBL" id="JANAWD010000762">
    <property type="protein sequence ID" value="KAJ3476032.1"/>
    <property type="molecule type" value="Genomic_DNA"/>
</dbReference>
<keyword evidence="5" id="KW-1185">Reference proteome</keyword>
<gene>
    <name evidence="4" type="ORF">NLI96_g11433</name>
</gene>
<dbReference type="SUPFAM" id="SSF52540">
    <property type="entry name" value="P-loop containing nucleoside triphosphate hydrolases"/>
    <property type="match status" value="1"/>
</dbReference>
<dbReference type="AlphaFoldDB" id="A0AAD5URS5"/>
<comment type="caution">
    <text evidence="4">The sequence shown here is derived from an EMBL/GenBank/DDBJ whole genome shotgun (WGS) entry which is preliminary data.</text>
</comment>
<evidence type="ECO:0000256" key="2">
    <source>
        <dbReference type="ARBA" id="ARBA00022840"/>
    </source>
</evidence>
<keyword evidence="2" id="KW-0067">ATP-binding</keyword>
<evidence type="ECO:0000256" key="1">
    <source>
        <dbReference type="ARBA" id="ARBA00022741"/>
    </source>
</evidence>
<dbReference type="InterPro" id="IPR050173">
    <property type="entry name" value="ABC_transporter_C-like"/>
</dbReference>
<dbReference type="Proteomes" id="UP001212997">
    <property type="component" value="Unassembled WGS sequence"/>
</dbReference>
<feature type="region of interest" description="Disordered" evidence="3">
    <location>
        <begin position="97"/>
        <end position="117"/>
    </location>
</feature>
<feature type="compositionally biased region" description="Acidic residues" evidence="3">
    <location>
        <begin position="151"/>
        <end position="160"/>
    </location>
</feature>
<dbReference type="PANTHER" id="PTHR24223">
    <property type="entry name" value="ATP-BINDING CASSETTE SUB-FAMILY C"/>
    <property type="match status" value="1"/>
</dbReference>
<dbReference type="InterPro" id="IPR027417">
    <property type="entry name" value="P-loop_NTPase"/>
</dbReference>
<evidence type="ECO:0000313" key="5">
    <source>
        <dbReference type="Proteomes" id="UP001212997"/>
    </source>
</evidence>
<name>A0AAD5URS5_9APHY</name>
<protein>
    <recommendedName>
        <fullName evidence="6">ABC transporter domain-containing protein</fullName>
    </recommendedName>
</protein>
<feature type="compositionally biased region" description="Basic and acidic residues" evidence="3">
    <location>
        <begin position="172"/>
        <end position="183"/>
    </location>
</feature>
<evidence type="ECO:0000256" key="3">
    <source>
        <dbReference type="SAM" id="MobiDB-lite"/>
    </source>
</evidence>
<proteinExistence type="predicted"/>
<organism evidence="4 5">
    <name type="scientific">Meripilus lineatus</name>
    <dbReference type="NCBI Taxonomy" id="2056292"/>
    <lineage>
        <taxon>Eukaryota</taxon>
        <taxon>Fungi</taxon>
        <taxon>Dikarya</taxon>
        <taxon>Basidiomycota</taxon>
        <taxon>Agaricomycotina</taxon>
        <taxon>Agaricomycetes</taxon>
        <taxon>Polyporales</taxon>
        <taxon>Meripilaceae</taxon>
        <taxon>Meripilus</taxon>
    </lineage>
</organism>
<evidence type="ECO:0000313" key="4">
    <source>
        <dbReference type="EMBL" id="KAJ3476032.1"/>
    </source>
</evidence>
<accession>A0AAD5URS5</accession>
<evidence type="ECO:0008006" key="6">
    <source>
        <dbReference type="Google" id="ProtNLM"/>
    </source>
</evidence>
<sequence length="215" mass="22747">MARALLRRSSIIVLDEATSSIDFNTDKKIQATIREEFGDSLLLTVIDYDRLIILDKGELVEFDTPWNLIHKEGGIFRNMCLKSGSYSELEGAARLKAESVQEHSTRGEEDVKQGQAGEIPVAVVSPVEEDEHVAEDLAVAVADDIHVDGLEGEEGAEDGGGEGGETSGVSDEGDRAVETRKQADPIPDAVAPEVEDATAAESGDVAVAAADAGGE</sequence>
<feature type="region of interest" description="Disordered" evidence="3">
    <location>
        <begin position="151"/>
        <end position="201"/>
    </location>
</feature>
<dbReference type="GO" id="GO:0005524">
    <property type="term" value="F:ATP binding"/>
    <property type="evidence" value="ECO:0007669"/>
    <property type="project" value="UniProtKB-KW"/>
</dbReference>
<reference evidence="4" key="1">
    <citation type="submission" date="2022-07" db="EMBL/GenBank/DDBJ databases">
        <title>Genome Sequence of Physisporinus lineatus.</title>
        <authorList>
            <person name="Buettner E."/>
        </authorList>
    </citation>
    <scope>NUCLEOTIDE SEQUENCE</scope>
    <source>
        <strain evidence="4">VT162</strain>
    </source>
</reference>
<dbReference type="Gene3D" id="3.40.50.300">
    <property type="entry name" value="P-loop containing nucleotide triphosphate hydrolases"/>
    <property type="match status" value="1"/>
</dbReference>
<feature type="compositionally biased region" description="Basic and acidic residues" evidence="3">
    <location>
        <begin position="97"/>
        <end position="112"/>
    </location>
</feature>
<dbReference type="GO" id="GO:0016020">
    <property type="term" value="C:membrane"/>
    <property type="evidence" value="ECO:0007669"/>
    <property type="project" value="TreeGrafter"/>
</dbReference>
<dbReference type="GO" id="GO:0042626">
    <property type="term" value="F:ATPase-coupled transmembrane transporter activity"/>
    <property type="evidence" value="ECO:0007669"/>
    <property type="project" value="TreeGrafter"/>
</dbReference>